<evidence type="ECO:0000259" key="4">
    <source>
        <dbReference type="SMART" id="SM01318"/>
    </source>
</evidence>
<accession>G3MNU9</accession>
<sequence>MSMLVALLCTLASFTLIICGTPDVVGRTYVVKNVKVINGSCIYVGNQIPDGEQKSLHYPCENVTCNAEEREVTAVMCKDFGVGDGCTLKLINEGVFPACCPRQECPDGKKTV</sequence>
<organism evidence="5">
    <name type="scientific">Amblyomma maculatum</name>
    <name type="common">Gulf Coast tick</name>
    <dbReference type="NCBI Taxonomy" id="34609"/>
    <lineage>
        <taxon>Eukaryota</taxon>
        <taxon>Metazoa</taxon>
        <taxon>Ecdysozoa</taxon>
        <taxon>Arthropoda</taxon>
        <taxon>Chelicerata</taxon>
        <taxon>Arachnida</taxon>
        <taxon>Acari</taxon>
        <taxon>Parasitiformes</taxon>
        <taxon>Ixodida</taxon>
        <taxon>Ixodoidea</taxon>
        <taxon>Ixodidae</taxon>
        <taxon>Amblyomminae</taxon>
        <taxon>Amblyomma</taxon>
    </lineage>
</organism>
<feature type="signal peptide" evidence="3">
    <location>
        <begin position="1"/>
        <end position="19"/>
    </location>
</feature>
<name>G3MNU9_AMBMU</name>
<feature type="chain" id="PRO_5003447151" description="Single domain-containing protein" evidence="3">
    <location>
        <begin position="20"/>
        <end position="112"/>
    </location>
</feature>
<comment type="subcellular location">
    <subcellularLocation>
        <location evidence="1">Secreted</location>
    </subcellularLocation>
</comment>
<evidence type="ECO:0000256" key="2">
    <source>
        <dbReference type="ARBA" id="ARBA00022525"/>
    </source>
</evidence>
<dbReference type="GO" id="GO:0005576">
    <property type="term" value="C:extracellular region"/>
    <property type="evidence" value="ECO:0007669"/>
    <property type="project" value="UniProtKB-SubCell"/>
</dbReference>
<protein>
    <recommendedName>
        <fullName evidence="4">Single domain-containing protein</fullName>
    </recommendedName>
</protein>
<dbReference type="EMBL" id="JO843550">
    <property type="protein sequence ID" value="AEO35167.1"/>
    <property type="molecule type" value="mRNA"/>
</dbReference>
<evidence type="ECO:0000256" key="1">
    <source>
        <dbReference type="ARBA" id="ARBA00004613"/>
    </source>
</evidence>
<dbReference type="InterPro" id="IPR029277">
    <property type="entry name" value="SVWC_dom"/>
</dbReference>
<keyword evidence="2" id="KW-0964">Secreted</keyword>
<dbReference type="AlphaFoldDB" id="G3MNU9"/>
<evidence type="ECO:0000256" key="3">
    <source>
        <dbReference type="SAM" id="SignalP"/>
    </source>
</evidence>
<reference evidence="5" key="1">
    <citation type="journal article" date="2011" name="PLoS ONE">
        <title>A deep insight into the sialotranscriptome of the gulf coast tick, Amblyomma maculatum.</title>
        <authorList>
            <person name="Karim S."/>
            <person name="Singh P."/>
            <person name="Ribeiro J.M."/>
        </authorList>
    </citation>
    <scope>NUCLEOTIDE SEQUENCE</scope>
    <source>
        <tissue evidence="5">Salivary gland</tissue>
    </source>
</reference>
<proteinExistence type="evidence at transcript level"/>
<keyword evidence="3" id="KW-0732">Signal</keyword>
<dbReference type="SMART" id="SM01318">
    <property type="entry name" value="SVWC"/>
    <property type="match status" value="1"/>
</dbReference>
<evidence type="ECO:0000313" key="5">
    <source>
        <dbReference type="EMBL" id="AEO35167.1"/>
    </source>
</evidence>
<feature type="domain" description="Single" evidence="4">
    <location>
        <begin position="41"/>
        <end position="105"/>
    </location>
</feature>
<dbReference type="Pfam" id="PF15430">
    <property type="entry name" value="SVWC"/>
    <property type="match status" value="1"/>
</dbReference>